<evidence type="ECO:0000313" key="1">
    <source>
        <dbReference type="EMBL" id="EFD87866.1"/>
    </source>
</evidence>
<evidence type="ECO:0000313" key="2">
    <source>
        <dbReference type="Proteomes" id="UP000003075"/>
    </source>
</evidence>
<reference evidence="1 2" key="1">
    <citation type="journal article" date="2010" name="Appl. Microbiol. Biotechnol.">
        <title>Genotypic diversity in Oenococcus oeni by high-density microarray comparative genome hybridization and whole genome sequencing.</title>
        <authorList>
            <person name="Borneman A.R."/>
            <person name="Bartowsky E.J."/>
            <person name="McCarthy J."/>
            <person name="Chambers P.J."/>
        </authorList>
    </citation>
    <scope>NUCLEOTIDE SEQUENCE [LARGE SCALE GENOMIC DNA]</scope>
    <source>
        <strain evidence="1 2">AWRIB429</strain>
    </source>
</reference>
<dbReference type="AlphaFoldDB" id="D3LBG2"/>
<sequence>MAKKKKEKFESIRTSHVDGDDLVMDSLFAKIKLSEKKEEENVEKEKQA</sequence>
<dbReference type="GeneID" id="75066571"/>
<gene>
    <name evidence="1" type="ORF">AWRIB429_1692</name>
</gene>
<comment type="caution">
    <text evidence="1">The sequence shown here is derived from an EMBL/GenBank/DDBJ whole genome shotgun (WGS) entry which is preliminary data.</text>
</comment>
<accession>D3LBG2</accession>
<proteinExistence type="predicted"/>
<dbReference type="Proteomes" id="UP000003075">
    <property type="component" value="Unassembled WGS sequence"/>
</dbReference>
<name>D3LBG2_OENOE</name>
<protein>
    <submittedName>
        <fullName evidence="1">Uncharacterized protein</fullName>
    </submittedName>
</protein>
<dbReference type="RefSeq" id="WP_002819482.1">
    <property type="nucleotide sequence ID" value="NZ_ACSE01000029.1"/>
</dbReference>
<dbReference type="EMBL" id="ACSE01000029">
    <property type="protein sequence ID" value="EFD87866.1"/>
    <property type="molecule type" value="Genomic_DNA"/>
</dbReference>
<organism evidence="1 2">
    <name type="scientific">Oenococcus oeni AWRIB429</name>
    <dbReference type="NCBI Taxonomy" id="655225"/>
    <lineage>
        <taxon>Bacteria</taxon>
        <taxon>Bacillati</taxon>
        <taxon>Bacillota</taxon>
        <taxon>Bacilli</taxon>
        <taxon>Lactobacillales</taxon>
        <taxon>Lactobacillaceae</taxon>
        <taxon>Oenococcus</taxon>
    </lineage>
</organism>